<evidence type="ECO:0000259" key="6">
    <source>
        <dbReference type="Pfam" id="PF01957"/>
    </source>
</evidence>
<name>A0A0D1BQM2_CLOBO</name>
<reference evidence="7 8" key="1">
    <citation type="submission" date="2014-06" db="EMBL/GenBank/DDBJ databases">
        <title>Genome characterization of distinct group I Clostridium botulinum lineages.</title>
        <authorList>
            <person name="Giordani F."/>
            <person name="Anselmo A."/>
            <person name="Fillo S."/>
            <person name="Palozzi A.M."/>
            <person name="Fortunato A."/>
            <person name="Gentile B."/>
            <person name="Ciammaruconi A."/>
            <person name="Anniballi F."/>
            <person name="De Medici D."/>
            <person name="Lista F."/>
        </authorList>
    </citation>
    <scope>NUCLEOTIDE SEQUENCE [LARGE SCALE GENOMIC DNA]</scope>
    <source>
        <strain evidence="7 8">B2 450</strain>
    </source>
</reference>
<evidence type="ECO:0000313" key="8">
    <source>
        <dbReference type="Proteomes" id="UP000032250"/>
    </source>
</evidence>
<dbReference type="InterPro" id="IPR002810">
    <property type="entry name" value="NfeD-like_C"/>
</dbReference>
<protein>
    <submittedName>
        <fullName evidence="7">Nodulation efficiency protein D</fullName>
    </submittedName>
</protein>
<keyword evidence="4 5" id="KW-0472">Membrane</keyword>
<evidence type="ECO:0000313" key="7">
    <source>
        <dbReference type="EMBL" id="KIS22555.1"/>
    </source>
</evidence>
<dbReference type="InterPro" id="IPR052165">
    <property type="entry name" value="Membrane_assoc_protease"/>
</dbReference>
<feature type="domain" description="NfeD-like C-terminal" evidence="6">
    <location>
        <begin position="88"/>
        <end position="142"/>
    </location>
</feature>
<accession>A0A0D1BQM2</accession>
<dbReference type="Proteomes" id="UP000032250">
    <property type="component" value="Unassembled WGS sequence"/>
</dbReference>
<dbReference type="EMBL" id="JXSU01000007">
    <property type="protein sequence ID" value="KIS22555.1"/>
    <property type="molecule type" value="Genomic_DNA"/>
</dbReference>
<feature type="transmembrane region" description="Helical" evidence="5">
    <location>
        <begin position="53"/>
        <end position="71"/>
    </location>
</feature>
<dbReference type="AlphaFoldDB" id="A0A0D1BQM2"/>
<comment type="caution">
    <text evidence="7">The sequence shown here is derived from an EMBL/GenBank/DDBJ whole genome shotgun (WGS) entry which is preliminary data.</text>
</comment>
<keyword evidence="3 5" id="KW-1133">Transmembrane helix</keyword>
<dbReference type="OrthoDB" id="1726749at2"/>
<evidence type="ECO:0000256" key="4">
    <source>
        <dbReference type="ARBA" id="ARBA00023136"/>
    </source>
</evidence>
<dbReference type="RefSeq" id="WP_043031328.1">
    <property type="nucleotide sequence ID" value="NZ_JXSU01000007.1"/>
</dbReference>
<sequence length="146" mass="16487">MWSNFSIILWIIIGTAALLLDLATSSFLFVWFTLGAIAALIVQILGYSMSTQIIAFVLISILCMILGYPMVKKIIKKQENSILSIERNYVGEIFIADKDIKDEGVLKFQGVYWRVTNSGDYIKKGDKVKIISVKGNKIFVEKVEEE</sequence>
<proteinExistence type="predicted"/>
<organism evidence="7 8">
    <name type="scientific">Clostridium botulinum B2 450</name>
    <dbReference type="NCBI Taxonomy" id="1379739"/>
    <lineage>
        <taxon>Bacteria</taxon>
        <taxon>Bacillati</taxon>
        <taxon>Bacillota</taxon>
        <taxon>Clostridia</taxon>
        <taxon>Eubacteriales</taxon>
        <taxon>Clostridiaceae</taxon>
        <taxon>Clostridium</taxon>
    </lineage>
</organism>
<feature type="transmembrane region" description="Helical" evidence="5">
    <location>
        <begin position="6"/>
        <end position="23"/>
    </location>
</feature>
<gene>
    <name evidence="7" type="ORF">N495_02765</name>
</gene>
<dbReference type="PATRIC" id="fig|1379739.3.peg.861"/>
<comment type="subcellular location">
    <subcellularLocation>
        <location evidence="1">Membrane</location>
        <topology evidence="1">Multi-pass membrane protein</topology>
    </subcellularLocation>
</comment>
<evidence type="ECO:0000256" key="5">
    <source>
        <dbReference type="SAM" id="Phobius"/>
    </source>
</evidence>
<dbReference type="PANTHER" id="PTHR33507:SF3">
    <property type="entry name" value="INNER MEMBRANE PROTEIN YBBJ"/>
    <property type="match status" value="1"/>
</dbReference>
<evidence type="ECO:0000256" key="3">
    <source>
        <dbReference type="ARBA" id="ARBA00022989"/>
    </source>
</evidence>
<dbReference type="InterPro" id="IPR012340">
    <property type="entry name" value="NA-bd_OB-fold"/>
</dbReference>
<evidence type="ECO:0000256" key="2">
    <source>
        <dbReference type="ARBA" id="ARBA00022692"/>
    </source>
</evidence>
<dbReference type="GO" id="GO:0005886">
    <property type="term" value="C:plasma membrane"/>
    <property type="evidence" value="ECO:0007669"/>
    <property type="project" value="TreeGrafter"/>
</dbReference>
<dbReference type="SUPFAM" id="SSF141322">
    <property type="entry name" value="NfeD domain-like"/>
    <property type="match status" value="1"/>
</dbReference>
<dbReference type="Pfam" id="PF01957">
    <property type="entry name" value="NfeD"/>
    <property type="match status" value="1"/>
</dbReference>
<dbReference type="Gene3D" id="2.40.50.140">
    <property type="entry name" value="Nucleic acid-binding proteins"/>
    <property type="match status" value="1"/>
</dbReference>
<keyword evidence="2 5" id="KW-0812">Transmembrane</keyword>
<dbReference type="HOGENOM" id="CLU_116732_2_2_9"/>
<dbReference type="PANTHER" id="PTHR33507">
    <property type="entry name" value="INNER MEMBRANE PROTEIN YBBJ"/>
    <property type="match status" value="1"/>
</dbReference>
<evidence type="ECO:0000256" key="1">
    <source>
        <dbReference type="ARBA" id="ARBA00004141"/>
    </source>
</evidence>